<organism evidence="2 3">
    <name type="scientific">Saccharopolyspora erythraea (strain ATCC 11635 / DSM 40517 / JCM 4748 / NBRC 13426 / NCIMB 8594 / NRRL 2338)</name>
    <dbReference type="NCBI Taxonomy" id="405948"/>
    <lineage>
        <taxon>Bacteria</taxon>
        <taxon>Bacillati</taxon>
        <taxon>Actinomycetota</taxon>
        <taxon>Actinomycetes</taxon>
        <taxon>Pseudonocardiales</taxon>
        <taxon>Pseudonocardiaceae</taxon>
        <taxon>Saccharopolyspora</taxon>
    </lineage>
</organism>
<evidence type="ECO:0000313" key="3">
    <source>
        <dbReference type="Proteomes" id="UP000006728"/>
    </source>
</evidence>
<protein>
    <submittedName>
        <fullName evidence="2">Uncharacterized protein</fullName>
    </submittedName>
</protein>
<dbReference type="Proteomes" id="UP000006728">
    <property type="component" value="Chromosome"/>
</dbReference>
<dbReference type="KEGG" id="sen:SACE_0858"/>
<dbReference type="HOGENOM" id="CLU_3375763_0_0_11"/>
<dbReference type="EMBL" id="AM420293">
    <property type="protein sequence ID" value="CAM00198.1"/>
    <property type="molecule type" value="Genomic_DNA"/>
</dbReference>
<sequence length="34" mass="3812">MLHSSLGDVDRLARIARNFFAVLFLVAGLVWLLP</sequence>
<name>A4F823_SACEN</name>
<keyword evidence="1" id="KW-0472">Membrane</keyword>
<gene>
    <name evidence="2" type="ordered locus">SACE_0858</name>
</gene>
<reference evidence="2 3" key="1">
    <citation type="journal article" date="2007" name="Nat. Biotechnol.">
        <title>Complete genome sequence of the erythromycin-producing bacterium Saccharopolyspora erythraea NRRL23338.</title>
        <authorList>
            <person name="Oliynyk M."/>
            <person name="Samborskyy M."/>
            <person name="Lester J.B."/>
            <person name="Mironenko T."/>
            <person name="Scott N."/>
            <person name="Dickens S."/>
            <person name="Haydock S.F."/>
            <person name="Leadlay P.F."/>
        </authorList>
    </citation>
    <scope>NUCLEOTIDE SEQUENCE [LARGE SCALE GENOMIC DNA]</scope>
    <source>
        <strain evidence="3">ATCC 11635 / DSM 40517 / JCM 4748 / NBRC 13426 / NCIMB 8594 / NRRL 2338</strain>
    </source>
</reference>
<evidence type="ECO:0000313" key="2">
    <source>
        <dbReference type="EMBL" id="CAM00198.1"/>
    </source>
</evidence>
<keyword evidence="3" id="KW-1185">Reference proteome</keyword>
<keyword evidence="1" id="KW-1133">Transmembrane helix</keyword>
<dbReference type="AlphaFoldDB" id="A4F823"/>
<accession>A4F823</accession>
<evidence type="ECO:0000256" key="1">
    <source>
        <dbReference type="SAM" id="Phobius"/>
    </source>
</evidence>
<keyword evidence="1" id="KW-0812">Transmembrane</keyword>
<feature type="transmembrane region" description="Helical" evidence="1">
    <location>
        <begin position="12"/>
        <end position="33"/>
    </location>
</feature>
<proteinExistence type="predicted"/>